<dbReference type="EMBL" id="MGAD01000026">
    <property type="protein sequence ID" value="OGK38265.1"/>
    <property type="molecule type" value="Genomic_DNA"/>
</dbReference>
<dbReference type="Proteomes" id="UP000178076">
    <property type="component" value="Unassembled WGS sequence"/>
</dbReference>
<reference evidence="2 3" key="1">
    <citation type="journal article" date="2016" name="Nat. Commun.">
        <title>Thousands of microbial genomes shed light on interconnected biogeochemical processes in an aquifer system.</title>
        <authorList>
            <person name="Anantharaman K."/>
            <person name="Brown C.T."/>
            <person name="Hug L.A."/>
            <person name="Sharon I."/>
            <person name="Castelle C.J."/>
            <person name="Probst A.J."/>
            <person name="Thomas B.C."/>
            <person name="Singh A."/>
            <person name="Wilkins M.J."/>
            <person name="Karaoz U."/>
            <person name="Brodie E.L."/>
            <person name="Williams K.H."/>
            <person name="Hubbard S.S."/>
            <person name="Banfield J.F."/>
        </authorList>
    </citation>
    <scope>NUCLEOTIDE SEQUENCE [LARGE SCALE GENOMIC DNA]</scope>
</reference>
<evidence type="ECO:0000313" key="2">
    <source>
        <dbReference type="EMBL" id="OGK38265.1"/>
    </source>
</evidence>
<sequence>MLLGSQTRPAGSVPRSECCQGAEPDRPGGVRRLTAERLVGLAQRGAVGALGVGLAGPVAVTVERLRRSRGSRPGGHGYLVQRRVPAVGVLLLAAAALNDFRAIAIRVERLVGALQDGEPHPGAGSALAGIAPRQGSLGQITALACCKDTTHDRVSFCLVYASCG</sequence>
<feature type="region of interest" description="Disordered" evidence="1">
    <location>
        <begin position="1"/>
        <end position="29"/>
    </location>
</feature>
<name>A0A1F7I4G6_9BACT</name>
<dbReference type="AlphaFoldDB" id="A0A1F7I4G6"/>
<proteinExistence type="predicted"/>
<organism evidence="2 3">
    <name type="scientific">Candidatus Roizmanbacteria bacterium RIFCSPHIGHO2_12_FULL_42_10</name>
    <dbReference type="NCBI Taxonomy" id="1802053"/>
    <lineage>
        <taxon>Bacteria</taxon>
        <taxon>Candidatus Roizmaniibacteriota</taxon>
    </lineage>
</organism>
<evidence type="ECO:0000256" key="1">
    <source>
        <dbReference type="SAM" id="MobiDB-lite"/>
    </source>
</evidence>
<evidence type="ECO:0000313" key="3">
    <source>
        <dbReference type="Proteomes" id="UP000178076"/>
    </source>
</evidence>
<accession>A0A1F7I4G6</accession>
<gene>
    <name evidence="2" type="ORF">A3F32_02585</name>
</gene>
<comment type="caution">
    <text evidence="2">The sequence shown here is derived from an EMBL/GenBank/DDBJ whole genome shotgun (WGS) entry which is preliminary data.</text>
</comment>
<protein>
    <submittedName>
        <fullName evidence="2">Uncharacterized protein</fullName>
    </submittedName>
</protein>